<dbReference type="Pfam" id="PF23265">
    <property type="entry name" value="Ig-like_KY"/>
    <property type="match status" value="2"/>
</dbReference>
<gene>
    <name evidence="2" type="ORF">CHS0354_024371</name>
</gene>
<dbReference type="Pfam" id="PF01841">
    <property type="entry name" value="Transglut_core"/>
    <property type="match status" value="1"/>
</dbReference>
<dbReference type="InterPro" id="IPR052557">
    <property type="entry name" value="CAP/Cytokinesis_protein"/>
</dbReference>
<proteinExistence type="predicted"/>
<feature type="domain" description="Transglutaminase-like" evidence="1">
    <location>
        <begin position="19"/>
        <end position="89"/>
    </location>
</feature>
<reference evidence="2" key="2">
    <citation type="journal article" date="2021" name="Genome Biol. Evol.">
        <title>Developing a high-quality reference genome for a parasitic bivalve with doubly uniparental inheritance (Bivalvia: Unionida).</title>
        <authorList>
            <person name="Smith C.H."/>
        </authorList>
    </citation>
    <scope>NUCLEOTIDE SEQUENCE</scope>
    <source>
        <strain evidence="2">CHS0354</strain>
        <tissue evidence="2">Mantle</tissue>
    </source>
</reference>
<accession>A0AAE0W2G7</accession>
<dbReference type="SUPFAM" id="SSF54001">
    <property type="entry name" value="Cysteine proteinases"/>
    <property type="match status" value="1"/>
</dbReference>
<dbReference type="PANTHER" id="PTHR46333">
    <property type="entry name" value="CYTOKINESIS PROTEIN 3"/>
    <property type="match status" value="1"/>
</dbReference>
<dbReference type="SMART" id="SM00460">
    <property type="entry name" value="TGc"/>
    <property type="match status" value="1"/>
</dbReference>
<dbReference type="EMBL" id="JAEAOA010001447">
    <property type="protein sequence ID" value="KAK3598649.1"/>
    <property type="molecule type" value="Genomic_DNA"/>
</dbReference>
<keyword evidence="3" id="KW-1185">Reference proteome</keyword>
<dbReference type="GO" id="GO:0005737">
    <property type="term" value="C:cytoplasm"/>
    <property type="evidence" value="ECO:0007669"/>
    <property type="project" value="TreeGrafter"/>
</dbReference>
<name>A0AAE0W2G7_9BIVA</name>
<reference evidence="2" key="1">
    <citation type="journal article" date="2021" name="Genome Biol. Evol.">
        <title>A High-Quality Reference Genome for a Parasitic Bivalve with Doubly Uniparental Inheritance (Bivalvia: Unionida).</title>
        <authorList>
            <person name="Smith C.H."/>
        </authorList>
    </citation>
    <scope>NUCLEOTIDE SEQUENCE</scope>
    <source>
        <strain evidence="2">CHS0354</strain>
    </source>
</reference>
<dbReference type="Proteomes" id="UP001195483">
    <property type="component" value="Unassembled WGS sequence"/>
</dbReference>
<feature type="non-terminal residue" evidence="2">
    <location>
        <position position="475"/>
    </location>
</feature>
<dbReference type="AlphaFoldDB" id="A0AAE0W2G7"/>
<dbReference type="PANTHER" id="PTHR46333:SF2">
    <property type="entry name" value="CYTOKINESIS PROTEIN 3"/>
    <property type="match status" value="1"/>
</dbReference>
<evidence type="ECO:0000313" key="2">
    <source>
        <dbReference type="EMBL" id="KAK3598649.1"/>
    </source>
</evidence>
<reference evidence="2" key="3">
    <citation type="submission" date="2023-05" db="EMBL/GenBank/DDBJ databases">
        <authorList>
            <person name="Smith C.H."/>
        </authorList>
    </citation>
    <scope>NUCLEOTIDE SEQUENCE</scope>
    <source>
        <strain evidence="2">CHS0354</strain>
        <tissue evidence="2">Mantle</tissue>
    </source>
</reference>
<protein>
    <recommendedName>
        <fullName evidence="1">Transglutaminase-like domain-containing protein</fullName>
    </recommendedName>
</protein>
<organism evidence="2 3">
    <name type="scientific">Potamilus streckersoni</name>
    <dbReference type="NCBI Taxonomy" id="2493646"/>
    <lineage>
        <taxon>Eukaryota</taxon>
        <taxon>Metazoa</taxon>
        <taxon>Spiralia</taxon>
        <taxon>Lophotrochozoa</taxon>
        <taxon>Mollusca</taxon>
        <taxon>Bivalvia</taxon>
        <taxon>Autobranchia</taxon>
        <taxon>Heteroconchia</taxon>
        <taxon>Palaeoheterodonta</taxon>
        <taxon>Unionida</taxon>
        <taxon>Unionoidea</taxon>
        <taxon>Unionidae</taxon>
        <taxon>Ambleminae</taxon>
        <taxon>Lampsilini</taxon>
        <taxon>Potamilus</taxon>
    </lineage>
</organism>
<evidence type="ECO:0000313" key="3">
    <source>
        <dbReference type="Proteomes" id="UP001195483"/>
    </source>
</evidence>
<sequence length="475" mass="53705">YDTEGYFSGITSSCHVNDVLQTGKSVCEGYAELFSNLCREVNIPVKTINGHAKGYNYNPEIDITPSTRTNHAWNVVLLDGDWRFMECTWGAGYLEEQKFHKHFTEFYFLTDPEDFINRHYPCMNESEVQDSKWQLLDKPVSMKEFGRGVKYSHTALECGIIPLSHTSGVLELSDDTIIIKDEQRSIESWIINFSLSDGTDMSKYAMSFMQNPTTLKINVRPPAAGKYVLKVFAKPVGKKLGIHNSVLEYIIKCSNPAKSLKPYPSRKTPWAFCPEYKQYGFAEGSIATPIFTAVNGKLCINIPTTKKVDAMAKLQHAESRDVSLENCTLVESSANKMIVRARFPIEGFYELDIMAKRPWEDGGKYWPSIAYLIDCRKPMIPCYQFPEFYNSAIIKYNCRLLKPLRGSLPAKSSVTFRLESNILKRIRILEHNLSKTGADTFEGVVDTPETGMVTIFGSDNDSGPLSGLYRFTVAT</sequence>
<comment type="caution">
    <text evidence="2">The sequence shown here is derived from an EMBL/GenBank/DDBJ whole genome shotgun (WGS) entry which is preliminary data.</text>
</comment>
<dbReference type="InterPro" id="IPR038765">
    <property type="entry name" value="Papain-like_cys_pep_sf"/>
</dbReference>
<dbReference type="InterPro" id="IPR056564">
    <property type="entry name" value="Ig-like_KY"/>
</dbReference>
<dbReference type="InterPro" id="IPR002931">
    <property type="entry name" value="Transglutaminase-like"/>
</dbReference>
<dbReference type="Gene3D" id="3.10.620.30">
    <property type="match status" value="1"/>
</dbReference>
<evidence type="ECO:0000259" key="1">
    <source>
        <dbReference type="SMART" id="SM00460"/>
    </source>
</evidence>